<keyword evidence="5" id="KW-0677">Repeat</keyword>
<evidence type="ECO:0000256" key="6">
    <source>
        <dbReference type="ARBA" id="ARBA00022989"/>
    </source>
</evidence>
<evidence type="ECO:0000256" key="11">
    <source>
        <dbReference type="ARBA" id="ARBA00023224"/>
    </source>
</evidence>
<keyword evidence="7" id="KW-0297">G-protein coupled receptor</keyword>
<dbReference type="Proteomes" id="UP001165740">
    <property type="component" value="Chromosome 16"/>
</dbReference>
<comment type="caution">
    <text evidence="12">Lacks conserved residue(s) required for the propagation of feature annotation.</text>
</comment>
<evidence type="ECO:0000259" key="15">
    <source>
        <dbReference type="PROSITE" id="PS50262"/>
    </source>
</evidence>
<evidence type="ECO:0000256" key="4">
    <source>
        <dbReference type="ARBA" id="ARBA00022692"/>
    </source>
</evidence>
<dbReference type="SMART" id="SM00192">
    <property type="entry name" value="LDLa"/>
    <property type="match status" value="1"/>
</dbReference>
<evidence type="ECO:0000256" key="3">
    <source>
        <dbReference type="ARBA" id="ARBA00022614"/>
    </source>
</evidence>
<keyword evidence="8 13" id="KW-0472">Membrane</keyword>
<comment type="subcellular location">
    <subcellularLocation>
        <location evidence="1">Cell membrane</location>
        <topology evidence="1">Multi-pass membrane protein</topology>
    </subcellularLocation>
</comment>
<name>A0A9W2Z3B8_BIOGL</name>
<dbReference type="PRINTS" id="PR00373">
    <property type="entry name" value="GLYCHORMONER"/>
</dbReference>
<feature type="disulfide bond" evidence="12">
    <location>
        <begin position="551"/>
        <end position="569"/>
    </location>
</feature>
<dbReference type="InterPro" id="IPR001611">
    <property type="entry name" value="Leu-rich_rpt"/>
</dbReference>
<dbReference type="Gene3D" id="1.20.1070.10">
    <property type="entry name" value="Rhodopsin 7-helix transmembrane proteins"/>
    <property type="match status" value="1"/>
</dbReference>
<feature type="transmembrane region" description="Helical" evidence="13">
    <location>
        <begin position="977"/>
        <end position="997"/>
    </location>
</feature>
<dbReference type="RefSeq" id="XP_055869410.1">
    <property type="nucleotide sequence ID" value="XM_056013435.1"/>
</dbReference>
<evidence type="ECO:0000256" key="5">
    <source>
        <dbReference type="ARBA" id="ARBA00022737"/>
    </source>
</evidence>
<dbReference type="SUPFAM" id="SSF57424">
    <property type="entry name" value="LDL receptor-like module"/>
    <property type="match status" value="1"/>
</dbReference>
<feature type="transmembrane region" description="Helical" evidence="13">
    <location>
        <begin position="856"/>
        <end position="875"/>
    </location>
</feature>
<gene>
    <name evidence="17" type="primary">LOC106073638</name>
</gene>
<dbReference type="GO" id="GO:0016500">
    <property type="term" value="F:protein-hormone receptor activity"/>
    <property type="evidence" value="ECO:0007669"/>
    <property type="project" value="InterPro"/>
</dbReference>
<evidence type="ECO:0000313" key="17">
    <source>
        <dbReference type="RefSeq" id="XP_055869410.1"/>
    </source>
</evidence>
<dbReference type="PROSITE" id="PS51450">
    <property type="entry name" value="LRR"/>
    <property type="match status" value="1"/>
</dbReference>
<dbReference type="InterPro" id="IPR032675">
    <property type="entry name" value="LRR_dom_sf"/>
</dbReference>
<feature type="domain" description="G-protein coupled receptors family 1 profile" evidence="15">
    <location>
        <begin position="868"/>
        <end position="1129"/>
    </location>
</feature>
<evidence type="ECO:0000256" key="10">
    <source>
        <dbReference type="ARBA" id="ARBA00023170"/>
    </source>
</evidence>
<dbReference type="InterPro" id="IPR002172">
    <property type="entry name" value="LDrepeatLR_classA_rpt"/>
</dbReference>
<keyword evidence="14" id="KW-0732">Signal</keyword>
<protein>
    <submittedName>
        <fullName evidence="17">Uncharacterized protein LOC106073638</fullName>
    </submittedName>
</protein>
<reference evidence="17" key="1">
    <citation type="submission" date="2025-08" db="UniProtKB">
        <authorList>
            <consortium name="RefSeq"/>
        </authorList>
    </citation>
    <scope>IDENTIFICATION</scope>
</reference>
<feature type="transmembrane region" description="Helical" evidence="13">
    <location>
        <begin position="935"/>
        <end position="956"/>
    </location>
</feature>
<keyword evidence="3" id="KW-0433">Leucine-rich repeat</keyword>
<dbReference type="SUPFAM" id="SSF56436">
    <property type="entry name" value="C-type lectin-like"/>
    <property type="match status" value="1"/>
</dbReference>
<dbReference type="CDD" id="cd00112">
    <property type="entry name" value="LDLa"/>
    <property type="match status" value="1"/>
</dbReference>
<keyword evidence="2" id="KW-1003">Cell membrane</keyword>
<sequence>MFLLRLLLHFFFVNLLDTFPLKDCSYKTTELLIFIDCRHDLSQLSGISSLVSYLRVQKYWKISNITYMTISENGFYNIRDFFYKENFFDSIKMKCSEQFDRFLAVQKAKEWCQEKVSATRIAFIFHITDFNCKDSFYQNVTKELLGASNINIYFIVYRLNSSRTFHCLKQNFIISDVINNFIGLNKLYSKICDDTQCTTQDLSYTTENTLQSFYHVNFSVSEISWKEAFEYCSEIPNNYMVSLETWEELDFIFQYLQDVSSRNGLSKIHLHTGLLFCEHPSRWSSGFLILQHFVRKKDQQCLFMSKHRFFPQTCLVLTSTKYDTDYELFAISNTNQTVYYKEIDCRAQIKNSIIICECHTHFPQKQIIQNIFYDSSVGFLISSNTLYSVTQLFFEGPQYNSMKFGITNLKKLKCKINNILVPLNSNKVCTALSNNTETNVTQILFEKEDYIVFQNINNLTKCLHNSSYENYFNENESGDDVSGNYYSDTKLDSIGIECTLSTLNVSLEKVQCENSSKRAYKCIYGLGPICFQVTNLINCEKFICPKNFFKCPKSYCIRLDQLGDGINDCRFGEDELILRQKICYGNINFSFMEMCISSKWYSTLITKYYKCSKICPPKYKCVSSKSFKNDNVSEFHFFSIRLELYNISNVIFPNLIIIFFFKIHILELEAMECKLKHFDLAMRHWNLFHLYRLDLSFNEMESSEYFQSVYQMKKLTFLNMSNNPITNINANFQFPDQLEIIDLSNTRLHAIPLNAFHNLKQLKSLSLKNTFITTFKDMGIPEYFVLHYLYLQKVMISNIEKNFFKGLTIRSGLWTSDFRLCCHQVLNSNISLDKCHGPIDVISSCENLVGDVFKRFVIWIVGFITIVGNGIVLAYRLMLNRQIFRNAYGIFVTGLAFSDFLMGIYLIIISSADIYYQDVYVLEETHWRNGMMCELSGFLSTFSSETSTFFICLITLDRYLSITYPFGEYRLSKNLTRILIILAWLVGIVLAAIPLIISDWEIYSSNSLCLALPFSSNHFRGWEFSFVVYVGVNFILFMLIAFGQVAIFFNIYRRKQSMSFLKNCRKRRLEDLAVAKKLAFVAMSDFLCWFPIGIIGYFSMKGHTFDRDVYAWFAVFVLPINSALNPIIYTIPALYVKCSANLERTAETSLITM</sequence>
<keyword evidence="16" id="KW-1185">Reference proteome</keyword>
<evidence type="ECO:0000256" key="12">
    <source>
        <dbReference type="PROSITE-ProRule" id="PRU00124"/>
    </source>
</evidence>
<dbReference type="GO" id="GO:0009755">
    <property type="term" value="P:hormone-mediated signaling pathway"/>
    <property type="evidence" value="ECO:0007669"/>
    <property type="project" value="TreeGrafter"/>
</dbReference>
<dbReference type="InterPro" id="IPR036055">
    <property type="entry name" value="LDL_receptor-like_sf"/>
</dbReference>
<dbReference type="Gene3D" id="4.10.400.10">
    <property type="entry name" value="Low-density Lipoprotein Receptor"/>
    <property type="match status" value="1"/>
</dbReference>
<evidence type="ECO:0000256" key="7">
    <source>
        <dbReference type="ARBA" id="ARBA00023040"/>
    </source>
</evidence>
<keyword evidence="11" id="KW-0807">Transducer</keyword>
<feature type="transmembrane region" description="Helical" evidence="13">
    <location>
        <begin position="1110"/>
        <end position="1136"/>
    </location>
</feature>
<proteinExistence type="predicted"/>
<feature type="transmembrane region" description="Helical" evidence="13">
    <location>
        <begin position="1073"/>
        <end position="1098"/>
    </location>
</feature>
<dbReference type="AlphaFoldDB" id="A0A9W2Z3B8"/>
<dbReference type="InterPro" id="IPR017452">
    <property type="entry name" value="GPCR_Rhodpsn_7TM"/>
</dbReference>
<keyword evidence="6 13" id="KW-1133">Transmembrane helix</keyword>
<evidence type="ECO:0000256" key="8">
    <source>
        <dbReference type="ARBA" id="ARBA00023136"/>
    </source>
</evidence>
<dbReference type="PANTHER" id="PTHR24372">
    <property type="entry name" value="GLYCOPROTEIN HORMONE RECEPTOR"/>
    <property type="match status" value="1"/>
</dbReference>
<evidence type="ECO:0000256" key="9">
    <source>
        <dbReference type="ARBA" id="ARBA00023157"/>
    </source>
</evidence>
<evidence type="ECO:0000256" key="2">
    <source>
        <dbReference type="ARBA" id="ARBA00022475"/>
    </source>
</evidence>
<dbReference type="SUPFAM" id="SSF81321">
    <property type="entry name" value="Family A G protein-coupled receptor-like"/>
    <property type="match status" value="1"/>
</dbReference>
<keyword evidence="4 13" id="KW-0812">Transmembrane</keyword>
<feature type="disulfide bond" evidence="12">
    <location>
        <begin position="544"/>
        <end position="556"/>
    </location>
</feature>
<feature type="transmembrane region" description="Helical" evidence="13">
    <location>
        <begin position="1026"/>
        <end position="1052"/>
    </location>
</feature>
<organism evidence="16 17">
    <name type="scientific">Biomphalaria glabrata</name>
    <name type="common">Bloodfluke planorb</name>
    <name type="synonym">Freshwater snail</name>
    <dbReference type="NCBI Taxonomy" id="6526"/>
    <lineage>
        <taxon>Eukaryota</taxon>
        <taxon>Metazoa</taxon>
        <taxon>Spiralia</taxon>
        <taxon>Lophotrochozoa</taxon>
        <taxon>Mollusca</taxon>
        <taxon>Gastropoda</taxon>
        <taxon>Heterobranchia</taxon>
        <taxon>Euthyneura</taxon>
        <taxon>Panpulmonata</taxon>
        <taxon>Hygrophila</taxon>
        <taxon>Lymnaeoidea</taxon>
        <taxon>Planorbidae</taxon>
        <taxon>Biomphalaria</taxon>
    </lineage>
</organism>
<dbReference type="Gene3D" id="3.80.10.10">
    <property type="entry name" value="Ribonuclease Inhibitor"/>
    <property type="match status" value="1"/>
</dbReference>
<keyword evidence="9 12" id="KW-1015">Disulfide bond</keyword>
<feature type="signal peptide" evidence="14">
    <location>
        <begin position="1"/>
        <end position="18"/>
    </location>
</feature>
<dbReference type="InterPro" id="IPR000276">
    <property type="entry name" value="GPCR_Rhodpsn"/>
</dbReference>
<dbReference type="GO" id="GO:0007189">
    <property type="term" value="P:adenylate cyclase-activating G protein-coupled receptor signaling pathway"/>
    <property type="evidence" value="ECO:0007669"/>
    <property type="project" value="TreeGrafter"/>
</dbReference>
<dbReference type="OrthoDB" id="10035376at2759"/>
<feature type="chain" id="PRO_5040880273" evidence="14">
    <location>
        <begin position="19"/>
        <end position="1153"/>
    </location>
</feature>
<keyword evidence="10" id="KW-0675">Receptor</keyword>
<evidence type="ECO:0000313" key="16">
    <source>
        <dbReference type="Proteomes" id="UP001165740"/>
    </source>
</evidence>
<dbReference type="PROSITE" id="PS50262">
    <property type="entry name" value="G_PROTEIN_RECEP_F1_2"/>
    <property type="match status" value="1"/>
</dbReference>
<dbReference type="GO" id="GO:0008528">
    <property type="term" value="F:G protein-coupled peptide receptor activity"/>
    <property type="evidence" value="ECO:0007669"/>
    <property type="project" value="TreeGrafter"/>
</dbReference>
<feature type="transmembrane region" description="Helical" evidence="13">
    <location>
        <begin position="887"/>
        <end position="915"/>
    </location>
</feature>
<dbReference type="PROSITE" id="PS00237">
    <property type="entry name" value="G_PROTEIN_RECEP_F1_1"/>
    <property type="match status" value="1"/>
</dbReference>
<evidence type="ECO:0000256" key="1">
    <source>
        <dbReference type="ARBA" id="ARBA00004651"/>
    </source>
</evidence>
<dbReference type="PROSITE" id="PS50068">
    <property type="entry name" value="LDLRA_2"/>
    <property type="match status" value="1"/>
</dbReference>
<evidence type="ECO:0000256" key="14">
    <source>
        <dbReference type="SAM" id="SignalP"/>
    </source>
</evidence>
<dbReference type="SUPFAM" id="SSF52058">
    <property type="entry name" value="L domain-like"/>
    <property type="match status" value="1"/>
</dbReference>
<dbReference type="PANTHER" id="PTHR24372:SF77">
    <property type="entry name" value="G-PROTEIN COUPLED RECEPTORS FAMILY 1 PROFILE DOMAIN-CONTAINING PROTEIN"/>
    <property type="match status" value="1"/>
</dbReference>
<dbReference type="InterPro" id="IPR002131">
    <property type="entry name" value="Gphrmn_rcpt_fam"/>
</dbReference>
<accession>A0A9W2Z3B8</accession>
<evidence type="ECO:0000256" key="13">
    <source>
        <dbReference type="SAM" id="Phobius"/>
    </source>
</evidence>
<dbReference type="PRINTS" id="PR00237">
    <property type="entry name" value="GPCRRHODOPSN"/>
</dbReference>
<dbReference type="GO" id="GO:0005886">
    <property type="term" value="C:plasma membrane"/>
    <property type="evidence" value="ECO:0007669"/>
    <property type="project" value="UniProtKB-SubCell"/>
</dbReference>
<dbReference type="GeneID" id="106073638"/>
<dbReference type="InterPro" id="IPR016187">
    <property type="entry name" value="CTDL_fold"/>
</dbReference>
<dbReference type="Pfam" id="PF00001">
    <property type="entry name" value="7tm_1"/>
    <property type="match status" value="1"/>
</dbReference>